<dbReference type="InterPro" id="IPR052041">
    <property type="entry name" value="Nucleic_acid_metab_PIN/TRAM"/>
</dbReference>
<keyword evidence="3" id="KW-0540">Nuclease</keyword>
<feature type="domain" description="TRAM" evidence="7">
    <location>
        <begin position="266"/>
        <end position="327"/>
    </location>
</feature>
<keyword evidence="2" id="KW-0808">Transferase</keyword>
<keyword evidence="6" id="KW-1133">Transmembrane helix</keyword>
<dbReference type="PANTHER" id="PTHR11603:SF147">
    <property type="entry name" value="MEMBRANE PROTEIN"/>
    <property type="match status" value="1"/>
</dbReference>
<feature type="transmembrane region" description="Helical" evidence="6">
    <location>
        <begin position="93"/>
        <end position="114"/>
    </location>
</feature>
<dbReference type="InterPro" id="IPR029060">
    <property type="entry name" value="PIN-like_dom_sf"/>
</dbReference>
<keyword evidence="6" id="KW-0472">Membrane</keyword>
<feature type="transmembrane region" description="Helical" evidence="6">
    <location>
        <begin position="65"/>
        <end position="87"/>
    </location>
</feature>
<dbReference type="AlphaFoldDB" id="A0A7V6A2Q7"/>
<reference evidence="8" key="1">
    <citation type="journal article" date="2020" name="mSystems">
        <title>Genome- and Community-Level Interaction Insights into Carbon Utilization and Element Cycling Functions of Hydrothermarchaeota in Hydrothermal Sediment.</title>
        <authorList>
            <person name="Zhou Z."/>
            <person name="Liu Y."/>
            <person name="Xu W."/>
            <person name="Pan J."/>
            <person name="Luo Z.H."/>
            <person name="Li M."/>
        </authorList>
    </citation>
    <scope>NUCLEOTIDE SEQUENCE [LARGE SCALE GENOMIC DNA]</scope>
    <source>
        <strain evidence="8">SpSt-767</strain>
    </source>
</reference>
<dbReference type="SUPFAM" id="SSF88723">
    <property type="entry name" value="PIN domain-like"/>
    <property type="match status" value="1"/>
</dbReference>
<evidence type="ECO:0000256" key="1">
    <source>
        <dbReference type="ARBA" id="ARBA00001946"/>
    </source>
</evidence>
<dbReference type="Gene3D" id="3.40.50.1010">
    <property type="entry name" value="5'-nuclease"/>
    <property type="match status" value="1"/>
</dbReference>
<dbReference type="InterPro" id="IPR002716">
    <property type="entry name" value="PIN_dom"/>
</dbReference>
<dbReference type="PANTHER" id="PTHR11603">
    <property type="entry name" value="AAA FAMILY ATPASE"/>
    <property type="match status" value="1"/>
</dbReference>
<dbReference type="InterPro" id="IPR002792">
    <property type="entry name" value="TRAM_dom"/>
</dbReference>
<feature type="transmembrane region" description="Helical" evidence="6">
    <location>
        <begin position="33"/>
        <end position="53"/>
    </location>
</feature>
<evidence type="ECO:0000256" key="2">
    <source>
        <dbReference type="ARBA" id="ARBA00022679"/>
    </source>
</evidence>
<dbReference type="Pfam" id="PF01850">
    <property type="entry name" value="PIN"/>
    <property type="match status" value="1"/>
</dbReference>
<dbReference type="GO" id="GO:0004518">
    <property type="term" value="F:nuclease activity"/>
    <property type="evidence" value="ECO:0007669"/>
    <property type="project" value="UniProtKB-KW"/>
</dbReference>
<gene>
    <name evidence="8" type="ORF">ENV52_05065</name>
</gene>
<dbReference type="Pfam" id="PF01938">
    <property type="entry name" value="TRAM"/>
    <property type="match status" value="1"/>
</dbReference>
<evidence type="ECO:0000313" key="8">
    <source>
        <dbReference type="EMBL" id="HHS29055.1"/>
    </source>
</evidence>
<keyword evidence="5" id="KW-0460">Magnesium</keyword>
<keyword evidence="6" id="KW-0812">Transmembrane</keyword>
<accession>A0A7V6A2Q7</accession>
<dbReference type="GO" id="GO:0016787">
    <property type="term" value="F:hydrolase activity"/>
    <property type="evidence" value="ECO:0007669"/>
    <property type="project" value="UniProtKB-KW"/>
</dbReference>
<evidence type="ECO:0000256" key="4">
    <source>
        <dbReference type="ARBA" id="ARBA00022801"/>
    </source>
</evidence>
<evidence type="ECO:0000256" key="5">
    <source>
        <dbReference type="ARBA" id="ARBA00022842"/>
    </source>
</evidence>
<dbReference type="GO" id="GO:0016740">
    <property type="term" value="F:transferase activity"/>
    <property type="evidence" value="ECO:0007669"/>
    <property type="project" value="UniProtKB-KW"/>
</dbReference>
<comment type="caution">
    <text evidence="8">The sequence shown here is derived from an EMBL/GenBank/DDBJ whole genome shotgun (WGS) entry which is preliminary data.</text>
</comment>
<dbReference type="SMART" id="SM00670">
    <property type="entry name" value="PINc"/>
    <property type="match status" value="1"/>
</dbReference>
<dbReference type="CDD" id="cd09877">
    <property type="entry name" value="PIN_YacL-like"/>
    <property type="match status" value="1"/>
</dbReference>
<dbReference type="PROSITE" id="PS50926">
    <property type="entry name" value="TRAM"/>
    <property type="match status" value="1"/>
</dbReference>
<protein>
    <submittedName>
        <fullName evidence="8">TRAM domain-containing protein</fullName>
    </submittedName>
</protein>
<evidence type="ECO:0000256" key="3">
    <source>
        <dbReference type="ARBA" id="ARBA00022722"/>
    </source>
</evidence>
<keyword evidence="4" id="KW-0378">Hydrolase</keyword>
<proteinExistence type="predicted"/>
<evidence type="ECO:0000259" key="7">
    <source>
        <dbReference type="PROSITE" id="PS50926"/>
    </source>
</evidence>
<sequence length="339" mass="36951">MLKQVATWAFLASVCAVSGYLIADNIPQFHPYWWSGWAGAAVGLALAFITLGLENIIKRIPLKTILGSTLGLVIGLGIAKLAAYPFAQFMAQPYVQIPLYVMFSAIFGYIGLVLGGRKVAEVQAPSFLEPHKAVAGKIPILLDTSVIIDGRIADIVETGFVDGNFVVPKFILEELQYIADSADDVRRCRGRRGLDILKRLQQYNNLRIDTVDEDLSKTGADSKLVVLARKIGAKILTNDFNLHKVAELQGVEVLNINQLANALRLAVLPGETLHVQILREGKSYGQGVGYLDDGTMVVIENARRHIGREVEVSVTSVLQTAAGRMIFSEIKNGAAIRKV</sequence>
<comment type="cofactor">
    <cofactor evidence="1">
        <name>Mg(2+)</name>
        <dbReference type="ChEBI" id="CHEBI:18420"/>
    </cofactor>
</comment>
<organism evidence="8">
    <name type="scientific">Desulfobacca acetoxidans</name>
    <dbReference type="NCBI Taxonomy" id="60893"/>
    <lineage>
        <taxon>Bacteria</taxon>
        <taxon>Pseudomonadati</taxon>
        <taxon>Thermodesulfobacteriota</taxon>
        <taxon>Desulfobaccia</taxon>
        <taxon>Desulfobaccales</taxon>
        <taxon>Desulfobaccaceae</taxon>
        <taxon>Desulfobacca</taxon>
    </lineage>
</organism>
<name>A0A7V6A2Q7_9BACT</name>
<evidence type="ECO:0000256" key="6">
    <source>
        <dbReference type="SAM" id="Phobius"/>
    </source>
</evidence>
<dbReference type="EMBL" id="DTGR01000076">
    <property type="protein sequence ID" value="HHS29055.1"/>
    <property type="molecule type" value="Genomic_DNA"/>
</dbReference>